<sequence>METVWTHIKMRSVCSGKPSNAVQFVENNKRQRGRPTILPFTLNNDLKHIPGKKMTLTSQKDLNLIRDITENREGWRTFIAEIRGAGKAVWSDYPTSE</sequence>
<proteinExistence type="predicted"/>
<keyword evidence="2" id="KW-1185">Reference proteome</keyword>
<organism evidence="1 2">
    <name type="scientific">Elysia marginata</name>
    <dbReference type="NCBI Taxonomy" id="1093978"/>
    <lineage>
        <taxon>Eukaryota</taxon>
        <taxon>Metazoa</taxon>
        <taxon>Spiralia</taxon>
        <taxon>Lophotrochozoa</taxon>
        <taxon>Mollusca</taxon>
        <taxon>Gastropoda</taxon>
        <taxon>Heterobranchia</taxon>
        <taxon>Euthyneura</taxon>
        <taxon>Panpulmonata</taxon>
        <taxon>Sacoglossa</taxon>
        <taxon>Placobranchoidea</taxon>
        <taxon>Plakobranchidae</taxon>
        <taxon>Elysia</taxon>
    </lineage>
</organism>
<evidence type="ECO:0000313" key="1">
    <source>
        <dbReference type="EMBL" id="GFR74658.1"/>
    </source>
</evidence>
<comment type="caution">
    <text evidence="1">The sequence shown here is derived from an EMBL/GenBank/DDBJ whole genome shotgun (WGS) entry which is preliminary data.</text>
</comment>
<dbReference type="EMBL" id="BMAT01007936">
    <property type="protein sequence ID" value="GFR74658.1"/>
    <property type="molecule type" value="Genomic_DNA"/>
</dbReference>
<dbReference type="Proteomes" id="UP000762676">
    <property type="component" value="Unassembled WGS sequence"/>
</dbReference>
<accession>A0AAV4FPL1</accession>
<name>A0AAV4FPL1_9GAST</name>
<protein>
    <submittedName>
        <fullName evidence="1">Uncharacterized protein</fullName>
    </submittedName>
</protein>
<gene>
    <name evidence="1" type="ORF">ElyMa_003898400</name>
</gene>
<dbReference type="AlphaFoldDB" id="A0AAV4FPL1"/>
<reference evidence="1 2" key="1">
    <citation type="journal article" date="2021" name="Elife">
        <title>Chloroplast acquisition without the gene transfer in kleptoplastic sea slugs, Plakobranchus ocellatus.</title>
        <authorList>
            <person name="Maeda T."/>
            <person name="Takahashi S."/>
            <person name="Yoshida T."/>
            <person name="Shimamura S."/>
            <person name="Takaki Y."/>
            <person name="Nagai Y."/>
            <person name="Toyoda A."/>
            <person name="Suzuki Y."/>
            <person name="Arimoto A."/>
            <person name="Ishii H."/>
            <person name="Satoh N."/>
            <person name="Nishiyama T."/>
            <person name="Hasebe M."/>
            <person name="Maruyama T."/>
            <person name="Minagawa J."/>
            <person name="Obokata J."/>
            <person name="Shigenobu S."/>
        </authorList>
    </citation>
    <scope>NUCLEOTIDE SEQUENCE [LARGE SCALE GENOMIC DNA]</scope>
</reference>
<evidence type="ECO:0000313" key="2">
    <source>
        <dbReference type="Proteomes" id="UP000762676"/>
    </source>
</evidence>